<dbReference type="EMBL" id="JACWZY010000062">
    <property type="protein sequence ID" value="MBD2705616.1"/>
    <property type="molecule type" value="Genomic_DNA"/>
</dbReference>
<dbReference type="Pfam" id="PF09550">
    <property type="entry name" value="Phage_TAC_6"/>
    <property type="match status" value="1"/>
</dbReference>
<dbReference type="AlphaFoldDB" id="A0A927AWE3"/>
<evidence type="ECO:0000313" key="2">
    <source>
        <dbReference type="EMBL" id="MBD2705616.1"/>
    </source>
</evidence>
<gene>
    <name evidence="2" type="ORF">IC229_33720</name>
</gene>
<protein>
    <submittedName>
        <fullName evidence="2">Phage tail assembly protein</fullName>
    </submittedName>
</protein>
<organism evidence="2 3">
    <name type="scientific">Spirosoma profusum</name>
    <dbReference type="NCBI Taxonomy" id="2771354"/>
    <lineage>
        <taxon>Bacteria</taxon>
        <taxon>Pseudomonadati</taxon>
        <taxon>Bacteroidota</taxon>
        <taxon>Cytophagia</taxon>
        <taxon>Cytophagales</taxon>
        <taxon>Cytophagaceae</taxon>
        <taxon>Spirosoma</taxon>
    </lineage>
</organism>
<evidence type="ECO:0000313" key="3">
    <source>
        <dbReference type="Proteomes" id="UP000598820"/>
    </source>
</evidence>
<evidence type="ECO:0000256" key="1">
    <source>
        <dbReference type="SAM" id="MobiDB-lite"/>
    </source>
</evidence>
<feature type="region of interest" description="Disordered" evidence="1">
    <location>
        <begin position="1"/>
        <end position="29"/>
    </location>
</feature>
<accession>A0A927AWE3</accession>
<reference evidence="2" key="1">
    <citation type="submission" date="2020-09" db="EMBL/GenBank/DDBJ databases">
        <authorList>
            <person name="Kim M.K."/>
        </authorList>
    </citation>
    <scope>NUCLEOTIDE SEQUENCE</scope>
    <source>
        <strain evidence="2">BT702</strain>
    </source>
</reference>
<feature type="compositionally biased region" description="Basic residues" evidence="1">
    <location>
        <begin position="11"/>
        <end position="28"/>
    </location>
</feature>
<dbReference type="InterPro" id="IPR019056">
    <property type="entry name" value="Phage_TAC_6"/>
</dbReference>
<keyword evidence="3" id="KW-1185">Reference proteome</keyword>
<sequence>MCAVTESDLAHKKRRRPGSRAARSKRKPRPIDWEERQVLAHEIGLSPAEFWEMTPADFSRMLEGYYYRNRQQGVYFRELYALLFNINKGEKTPYLEPKEVLRLIGEPRSKKVKNKTALLTPEQIQLMEERVNRQMGLLP</sequence>
<name>A0A927AWE3_9BACT</name>
<comment type="caution">
    <text evidence="2">The sequence shown here is derived from an EMBL/GenBank/DDBJ whole genome shotgun (WGS) entry which is preliminary data.</text>
</comment>
<dbReference type="Proteomes" id="UP000598820">
    <property type="component" value="Unassembled WGS sequence"/>
</dbReference>
<proteinExistence type="predicted"/>